<reference evidence="3" key="1">
    <citation type="journal article" date="2019" name="Int. J. Syst. Evol. Microbiol.">
        <title>The Global Catalogue of Microorganisms (GCM) 10K type strain sequencing project: providing services to taxonomists for standard genome sequencing and annotation.</title>
        <authorList>
            <consortium name="The Broad Institute Genomics Platform"/>
            <consortium name="The Broad Institute Genome Sequencing Center for Infectious Disease"/>
            <person name="Wu L."/>
            <person name="Ma J."/>
        </authorList>
    </citation>
    <scope>NUCLEOTIDE SEQUENCE [LARGE SCALE GENOMIC DNA]</scope>
    <source>
        <strain evidence="3">JCM 17342</strain>
    </source>
</reference>
<keyword evidence="1" id="KW-0812">Transmembrane</keyword>
<comment type="caution">
    <text evidence="2">The sequence shown here is derived from an EMBL/GenBank/DDBJ whole genome shotgun (WGS) entry which is preliminary data.</text>
</comment>
<gene>
    <name evidence="2" type="ORF">GCM10022247_19650</name>
</gene>
<dbReference type="Proteomes" id="UP001501747">
    <property type="component" value="Unassembled WGS sequence"/>
</dbReference>
<dbReference type="Pfam" id="PF14155">
    <property type="entry name" value="DUF4307"/>
    <property type="match status" value="1"/>
</dbReference>
<evidence type="ECO:0000313" key="2">
    <source>
        <dbReference type="EMBL" id="GAA3999435.1"/>
    </source>
</evidence>
<dbReference type="EMBL" id="BAABAL010000006">
    <property type="protein sequence ID" value="GAA3999435.1"/>
    <property type="molecule type" value="Genomic_DNA"/>
</dbReference>
<protein>
    <submittedName>
        <fullName evidence="2">DUF4307 domain-containing protein</fullName>
    </submittedName>
</protein>
<keyword evidence="1" id="KW-1133">Transmembrane helix</keyword>
<dbReference type="RefSeq" id="WP_344873018.1">
    <property type="nucleotide sequence ID" value="NZ_BAABAL010000006.1"/>
</dbReference>
<proteinExistence type="predicted"/>
<accession>A0ABP7RLX7</accession>
<keyword evidence="3" id="KW-1185">Reference proteome</keyword>
<name>A0ABP7RLX7_9PSEU</name>
<organism evidence="2 3">
    <name type="scientific">Allokutzneria multivorans</name>
    <dbReference type="NCBI Taxonomy" id="1142134"/>
    <lineage>
        <taxon>Bacteria</taxon>
        <taxon>Bacillati</taxon>
        <taxon>Actinomycetota</taxon>
        <taxon>Actinomycetes</taxon>
        <taxon>Pseudonocardiales</taxon>
        <taxon>Pseudonocardiaceae</taxon>
        <taxon>Allokutzneria</taxon>
    </lineage>
</organism>
<feature type="transmembrane region" description="Helical" evidence="1">
    <location>
        <begin position="25"/>
        <end position="46"/>
    </location>
</feature>
<evidence type="ECO:0000256" key="1">
    <source>
        <dbReference type="SAM" id="Phobius"/>
    </source>
</evidence>
<evidence type="ECO:0000313" key="3">
    <source>
        <dbReference type="Proteomes" id="UP001501747"/>
    </source>
</evidence>
<dbReference type="InterPro" id="IPR025443">
    <property type="entry name" value="DUF4307"/>
</dbReference>
<keyword evidence="1" id="KW-0472">Membrane</keyword>
<sequence>MSDQALPQGRYGRDRDSGMSRRTRISLLVLFLSLGVAATVVGFLNLGTQPISTERTAFTVVDDANVKIDFQVIRDEPDRAAVCVVRARSADGTEVGRKEVYVPPARDLSLRTTVIRTSKRPVTGEVFGCSYQVPEYLAPTPRPSG</sequence>